<keyword evidence="2" id="KW-1185">Reference proteome</keyword>
<protein>
    <submittedName>
        <fullName evidence="1">Cleavage and polyadenylation specificity factor subunit 3-II</fullName>
    </submittedName>
</protein>
<sequence>MNYCFSWENKSMRLGLLTLSSKLSSELSDRNVQNFGEYLQVESFTLSICSKESCPYRTTNRIENESAAAFYCCSWLVADEVLAWQIISILEKHDLSST</sequence>
<evidence type="ECO:0000313" key="2">
    <source>
        <dbReference type="Proteomes" id="UP000685013"/>
    </source>
</evidence>
<dbReference type="EMBL" id="JAGKQH010000020">
    <property type="protein sequence ID" value="KAG6571197.1"/>
    <property type="molecule type" value="Genomic_DNA"/>
</dbReference>
<reference evidence="1 2" key="1">
    <citation type="journal article" date="2021" name="Hortic Res">
        <title>The domestication of Cucurbita argyrosperma as revealed by the genome of its wild relative.</title>
        <authorList>
            <person name="Barrera-Redondo J."/>
            <person name="Sanchez-de la Vega G."/>
            <person name="Aguirre-Liguori J.A."/>
            <person name="Castellanos-Morales G."/>
            <person name="Gutierrez-Guerrero Y.T."/>
            <person name="Aguirre-Dugua X."/>
            <person name="Aguirre-Planter E."/>
            <person name="Tenaillon M.I."/>
            <person name="Lira-Saade R."/>
            <person name="Eguiarte L.E."/>
        </authorList>
    </citation>
    <scope>NUCLEOTIDE SEQUENCE [LARGE SCALE GENOMIC DNA]</scope>
    <source>
        <strain evidence="1">JBR-2021</strain>
    </source>
</reference>
<evidence type="ECO:0000313" key="1">
    <source>
        <dbReference type="EMBL" id="KAG6571197.1"/>
    </source>
</evidence>
<comment type="caution">
    <text evidence="1">The sequence shown here is derived from an EMBL/GenBank/DDBJ whole genome shotgun (WGS) entry which is preliminary data.</text>
</comment>
<proteinExistence type="predicted"/>
<gene>
    <name evidence="1" type="primary">CPSF73-II</name>
    <name evidence="1" type="ORF">SDJN03_30112</name>
</gene>
<accession>A0AAV6LVF6</accession>
<dbReference type="AlphaFoldDB" id="A0AAV6LVF6"/>
<dbReference type="Proteomes" id="UP000685013">
    <property type="component" value="Chromosome 20"/>
</dbReference>
<feature type="non-terminal residue" evidence="1">
    <location>
        <position position="1"/>
    </location>
</feature>
<name>A0AAV6LVF6_9ROSI</name>
<organism evidence="1 2">
    <name type="scientific">Cucurbita argyrosperma subsp. sororia</name>
    <dbReference type="NCBI Taxonomy" id="37648"/>
    <lineage>
        <taxon>Eukaryota</taxon>
        <taxon>Viridiplantae</taxon>
        <taxon>Streptophyta</taxon>
        <taxon>Embryophyta</taxon>
        <taxon>Tracheophyta</taxon>
        <taxon>Spermatophyta</taxon>
        <taxon>Magnoliopsida</taxon>
        <taxon>eudicotyledons</taxon>
        <taxon>Gunneridae</taxon>
        <taxon>Pentapetalae</taxon>
        <taxon>rosids</taxon>
        <taxon>fabids</taxon>
        <taxon>Cucurbitales</taxon>
        <taxon>Cucurbitaceae</taxon>
        <taxon>Cucurbiteae</taxon>
        <taxon>Cucurbita</taxon>
    </lineage>
</organism>